<evidence type="ECO:0000313" key="8">
    <source>
        <dbReference type="EMBL" id="WZN47032.1"/>
    </source>
</evidence>
<comment type="subcellular location">
    <subcellularLocation>
        <location evidence="1">Cell outer membrane</location>
    </subcellularLocation>
</comment>
<dbReference type="Pfam" id="PF14322">
    <property type="entry name" value="SusD-like_3"/>
    <property type="match status" value="1"/>
</dbReference>
<dbReference type="Proteomes" id="UP001449657">
    <property type="component" value="Chromosome"/>
</dbReference>
<protein>
    <submittedName>
        <fullName evidence="8">RagB/SusD family nutrient uptake outer membrane protein</fullName>
    </submittedName>
</protein>
<dbReference type="Pfam" id="PF07980">
    <property type="entry name" value="SusD_RagB"/>
    <property type="match status" value="1"/>
</dbReference>
<organism evidence="8 9">
    <name type="scientific">Chitinophaga caseinilytica</name>
    <dbReference type="NCBI Taxonomy" id="2267521"/>
    <lineage>
        <taxon>Bacteria</taxon>
        <taxon>Pseudomonadati</taxon>
        <taxon>Bacteroidota</taxon>
        <taxon>Chitinophagia</taxon>
        <taxon>Chitinophagales</taxon>
        <taxon>Chitinophagaceae</taxon>
        <taxon>Chitinophaga</taxon>
    </lineage>
</organism>
<keyword evidence="5" id="KW-0998">Cell outer membrane</keyword>
<comment type="similarity">
    <text evidence="2">Belongs to the SusD family.</text>
</comment>
<evidence type="ECO:0000256" key="1">
    <source>
        <dbReference type="ARBA" id="ARBA00004442"/>
    </source>
</evidence>
<keyword evidence="9" id="KW-1185">Reference proteome</keyword>
<feature type="domain" description="SusD-like N-terminal" evidence="7">
    <location>
        <begin position="102"/>
        <end position="208"/>
    </location>
</feature>
<feature type="domain" description="RagB/SusD" evidence="6">
    <location>
        <begin position="288"/>
        <end position="496"/>
    </location>
</feature>
<evidence type="ECO:0000256" key="5">
    <source>
        <dbReference type="ARBA" id="ARBA00023237"/>
    </source>
</evidence>
<keyword evidence="4" id="KW-0472">Membrane</keyword>
<dbReference type="InterPro" id="IPR012944">
    <property type="entry name" value="SusD_RagB_dom"/>
</dbReference>
<evidence type="ECO:0000256" key="4">
    <source>
        <dbReference type="ARBA" id="ARBA00023136"/>
    </source>
</evidence>
<gene>
    <name evidence="8" type="ORF">WJU22_02400</name>
</gene>
<reference evidence="8 9" key="1">
    <citation type="submission" date="2024-03" db="EMBL/GenBank/DDBJ databases">
        <title>Chitinophaga caseinilytica sp. nov., a casein hydrolysing bacterium isolated from forest soil.</title>
        <authorList>
            <person name="Lee D.S."/>
            <person name="Han D.M."/>
            <person name="Baek J.H."/>
            <person name="Choi D.G."/>
            <person name="Jeon J.H."/>
            <person name="Jeon C.O."/>
        </authorList>
    </citation>
    <scope>NUCLEOTIDE SEQUENCE [LARGE SCALE GENOMIC DNA]</scope>
    <source>
        <strain evidence="8 9">KACC 19118</strain>
    </source>
</reference>
<proteinExistence type="inferred from homology"/>
<dbReference type="EMBL" id="CP150096">
    <property type="protein sequence ID" value="WZN47032.1"/>
    <property type="molecule type" value="Genomic_DNA"/>
</dbReference>
<accession>A0ABZ2Z6U4</accession>
<dbReference type="SUPFAM" id="SSF48452">
    <property type="entry name" value="TPR-like"/>
    <property type="match status" value="1"/>
</dbReference>
<sequence>MKSIIKKIYISIGCILAFGACKDLNVTPTDKLPASIFWKSAADADFALTGLYNFLYMPGGNWACSQYYVFAWDTYSDDAYGQHDYGGGRSAGSSGLTPNTGAYVRSYYENNYKAIAAANHFLANVDKVLSGDKLKRYKAEAYFLRAFNYFWLAQLYGNVPIVKADPFTIDYNTVMAKSTRDEVLAFVQEDLDLAIAGLPDEGYSTGHAVKGTAQGYKVRALLFGKKYAEAAALAKEIIDGNKFSLNDDYLANFYKPAQNSSKEIMFSVKYLLPNIAHQDVPLVAPMHRWKGYLGTQDLINEYEASDPRKTMTWFFPGDTKAQGWPFTGELAVATPGMDGWIEGFYPPRKWFPPGLEDPTTGTLVDNDFVLLRFADVKLMYAEAQNEAVGADASVYKQINEVRARTGVGMPGLPANLTQAQMRDRVRHERRVEFALEGIRYFDLRRWGIATAKLNGFVANPLAPNIKLKYEDKYQFWPIPQTEIDRNTPALKQNPDY</sequence>
<evidence type="ECO:0000259" key="7">
    <source>
        <dbReference type="Pfam" id="PF14322"/>
    </source>
</evidence>
<evidence type="ECO:0000313" key="9">
    <source>
        <dbReference type="Proteomes" id="UP001449657"/>
    </source>
</evidence>
<dbReference type="CDD" id="cd08977">
    <property type="entry name" value="SusD"/>
    <property type="match status" value="1"/>
</dbReference>
<name>A0ABZ2Z6U4_9BACT</name>
<dbReference type="InterPro" id="IPR033985">
    <property type="entry name" value="SusD-like_N"/>
</dbReference>
<keyword evidence="3" id="KW-0732">Signal</keyword>
<evidence type="ECO:0000256" key="3">
    <source>
        <dbReference type="ARBA" id="ARBA00022729"/>
    </source>
</evidence>
<evidence type="ECO:0000259" key="6">
    <source>
        <dbReference type="Pfam" id="PF07980"/>
    </source>
</evidence>
<dbReference type="Gene3D" id="1.25.40.390">
    <property type="match status" value="1"/>
</dbReference>
<evidence type="ECO:0000256" key="2">
    <source>
        <dbReference type="ARBA" id="ARBA00006275"/>
    </source>
</evidence>
<dbReference type="PROSITE" id="PS51257">
    <property type="entry name" value="PROKAR_LIPOPROTEIN"/>
    <property type="match status" value="1"/>
</dbReference>
<dbReference type="RefSeq" id="WP_341841695.1">
    <property type="nucleotide sequence ID" value="NZ_CP149792.1"/>
</dbReference>
<dbReference type="InterPro" id="IPR011990">
    <property type="entry name" value="TPR-like_helical_dom_sf"/>
</dbReference>